<dbReference type="RefSeq" id="WP_108785584.1">
    <property type="nucleotide sequence ID" value="NZ_ONZG01000002.1"/>
</dbReference>
<reference evidence="2" key="1">
    <citation type="submission" date="2018-03" db="EMBL/GenBank/DDBJ databases">
        <authorList>
            <person name="Rodrigo-Torres L."/>
            <person name="Arahal R. D."/>
            <person name="Lucena T."/>
        </authorList>
    </citation>
    <scope>NUCLEOTIDE SEQUENCE [LARGE SCALE GENOMIC DNA]</scope>
    <source>
        <strain evidence="2">CECT 7615</strain>
    </source>
</reference>
<dbReference type="AlphaFoldDB" id="A0A2R8C4C7"/>
<keyword evidence="2" id="KW-1185">Reference proteome</keyword>
<evidence type="ECO:0000313" key="2">
    <source>
        <dbReference type="Proteomes" id="UP000244898"/>
    </source>
</evidence>
<accession>A0A2R8C4C7</accession>
<dbReference type="Pfam" id="PF13704">
    <property type="entry name" value="Glyco_tranf_2_4"/>
    <property type="match status" value="1"/>
</dbReference>
<evidence type="ECO:0000313" key="1">
    <source>
        <dbReference type="EMBL" id="SPJ27280.1"/>
    </source>
</evidence>
<name>A0A2R8C4C7_9RHOB</name>
<protein>
    <recommendedName>
        <fullName evidence="3">Glycosyl transferase family 2</fullName>
    </recommendedName>
</protein>
<dbReference type="EMBL" id="ONZG01000002">
    <property type="protein sequence ID" value="SPJ27280.1"/>
    <property type="molecule type" value="Genomic_DNA"/>
</dbReference>
<sequence length="314" mass="35597">MPKPDTTWGIVATIKAPTQDTLKFAAHHLELGAHRVHIYLDAPDELAFAHLKAHPKVRVTTCDDAYWIKWGKERPDMHQPRQSLNATRTYRRNPQVDWLAHIDVDEFLWPAQPLDQILAAVTPETLCLRARPREQLAGPGDWFKGFIPPGPDRSRLISDLFPLYGRFVKGGFLSHVAGKVIVRTGLDKIGIRIHNAFQGGKTQVPSADLTDVPLLHCHAKDWEDWRRSLAFRRSKGAYRASLAPNIARDKGGLSMHELLAEIEDQEGEAGLRAFYDELNAISPEGRQRLADQDLLYQCPLDLDRKLRKQFPDFG</sequence>
<gene>
    <name evidence="1" type="ORF">TRM7615_00764</name>
</gene>
<organism evidence="1 2">
    <name type="scientific">Falsiruegeria mediterranea M17</name>
    <dbReference type="NCBI Taxonomy" id="1200281"/>
    <lineage>
        <taxon>Bacteria</taxon>
        <taxon>Pseudomonadati</taxon>
        <taxon>Pseudomonadota</taxon>
        <taxon>Alphaproteobacteria</taxon>
        <taxon>Rhodobacterales</taxon>
        <taxon>Roseobacteraceae</taxon>
        <taxon>Falsiruegeria</taxon>
    </lineage>
</organism>
<evidence type="ECO:0008006" key="3">
    <source>
        <dbReference type="Google" id="ProtNLM"/>
    </source>
</evidence>
<dbReference type="Proteomes" id="UP000244898">
    <property type="component" value="Unassembled WGS sequence"/>
</dbReference>
<proteinExistence type="predicted"/>
<dbReference type="OrthoDB" id="7203640at2"/>